<keyword evidence="3" id="KW-1185">Reference proteome</keyword>
<dbReference type="STRING" id="60547.GCA_000751215_06480"/>
<evidence type="ECO:0000313" key="3">
    <source>
        <dbReference type="Proteomes" id="UP000027466"/>
    </source>
</evidence>
<dbReference type="GO" id="GO:0016491">
    <property type="term" value="F:oxidoreductase activity"/>
    <property type="evidence" value="ECO:0007669"/>
    <property type="project" value="InterPro"/>
</dbReference>
<protein>
    <submittedName>
        <fullName evidence="2">Thioredoxin</fullName>
    </submittedName>
</protein>
<name>A0A069PR95_9BURK</name>
<proteinExistence type="predicted"/>
<dbReference type="Gene3D" id="3.40.30.10">
    <property type="entry name" value="Glutaredoxin"/>
    <property type="match status" value="1"/>
</dbReference>
<dbReference type="EMBL" id="JFHC01000017">
    <property type="protein sequence ID" value="KDR42389.1"/>
    <property type="molecule type" value="Genomic_DNA"/>
</dbReference>
<dbReference type="CDD" id="cd03024">
    <property type="entry name" value="DsbA_FrnE"/>
    <property type="match status" value="1"/>
</dbReference>
<organism evidence="2 3">
    <name type="scientific">Caballeronia glathei</name>
    <dbReference type="NCBI Taxonomy" id="60547"/>
    <lineage>
        <taxon>Bacteria</taxon>
        <taxon>Pseudomonadati</taxon>
        <taxon>Pseudomonadota</taxon>
        <taxon>Betaproteobacteria</taxon>
        <taxon>Burkholderiales</taxon>
        <taxon>Burkholderiaceae</taxon>
        <taxon>Caballeronia</taxon>
    </lineage>
</organism>
<sequence>MPVRGTWRTTPNQKGLSVKQSNQTYASQGRSLKIEVFFDFVCPWCLIGKRHLNAAMKQFAEMYADVNLSVTWRSHQLLPDIPSDGVAYQAFYVARLGSAENVAARRAQVKEAGRAAGIDFRFERIDVMPNTAAAHNLIAYAAEHGDEAQQADLIESLFVAYFVEGKDIGDLSALEQLGLDCGLEHGSLIEHLEGSNRRTKGVMQPEFRIGGVPLFVFDESSVLSGAASPDALLEAMLQSLRE</sequence>
<evidence type="ECO:0000313" key="2">
    <source>
        <dbReference type="EMBL" id="KDR42389.1"/>
    </source>
</evidence>
<accession>A0A069PR95</accession>
<gene>
    <name evidence="2" type="ORF">BG61_09885</name>
</gene>
<dbReference type="Pfam" id="PF01323">
    <property type="entry name" value="DSBA"/>
    <property type="match status" value="1"/>
</dbReference>
<reference evidence="2 3" key="1">
    <citation type="submission" date="2014-03" db="EMBL/GenBank/DDBJ databases">
        <title>Draft Genome Sequences of Four Burkholderia Strains.</title>
        <authorList>
            <person name="Liu X.Y."/>
            <person name="Li C.X."/>
            <person name="Xu J.H."/>
        </authorList>
    </citation>
    <scope>NUCLEOTIDE SEQUENCE [LARGE SCALE GENOMIC DNA]</scope>
    <source>
        <strain evidence="2 3">DSM 50014</strain>
    </source>
</reference>
<dbReference type="SUPFAM" id="SSF52833">
    <property type="entry name" value="Thioredoxin-like"/>
    <property type="match status" value="1"/>
</dbReference>
<dbReference type="InterPro" id="IPR001853">
    <property type="entry name" value="DSBA-like_thioredoxin_dom"/>
</dbReference>
<dbReference type="InterPro" id="IPR036249">
    <property type="entry name" value="Thioredoxin-like_sf"/>
</dbReference>
<dbReference type="AlphaFoldDB" id="A0A069PR95"/>
<feature type="domain" description="DSBA-like thioredoxin" evidence="1">
    <location>
        <begin position="34"/>
        <end position="236"/>
    </location>
</feature>
<dbReference type="PANTHER" id="PTHR13887">
    <property type="entry name" value="GLUTATHIONE S-TRANSFERASE KAPPA"/>
    <property type="match status" value="1"/>
</dbReference>
<dbReference type="Proteomes" id="UP000027466">
    <property type="component" value="Unassembled WGS sequence"/>
</dbReference>
<dbReference type="PANTHER" id="PTHR13887:SF41">
    <property type="entry name" value="THIOREDOXIN SUPERFAMILY PROTEIN"/>
    <property type="match status" value="1"/>
</dbReference>
<evidence type="ECO:0000259" key="1">
    <source>
        <dbReference type="Pfam" id="PF01323"/>
    </source>
</evidence>
<comment type="caution">
    <text evidence="2">The sequence shown here is derived from an EMBL/GenBank/DDBJ whole genome shotgun (WGS) entry which is preliminary data.</text>
</comment>